<feature type="domain" description="Methyltransferase" evidence="4">
    <location>
        <begin position="179"/>
        <end position="272"/>
    </location>
</feature>
<dbReference type="Gene3D" id="3.40.50.150">
    <property type="entry name" value="Vaccinia Virus protein VP39"/>
    <property type="match status" value="1"/>
</dbReference>
<accession>A0A7K1KL32</accession>
<dbReference type="GO" id="GO:0008168">
    <property type="term" value="F:methyltransferase activity"/>
    <property type="evidence" value="ECO:0007669"/>
    <property type="project" value="UniProtKB-KW"/>
</dbReference>
<dbReference type="CDD" id="cd02440">
    <property type="entry name" value="AdoMet_MTases"/>
    <property type="match status" value="1"/>
</dbReference>
<dbReference type="EMBL" id="WODC01000002">
    <property type="protein sequence ID" value="MUM76788.1"/>
    <property type="molecule type" value="Genomic_DNA"/>
</dbReference>
<comment type="caution">
    <text evidence="5">The sequence shown here is derived from an EMBL/GenBank/DDBJ whole genome shotgun (WGS) entry which is preliminary data.</text>
</comment>
<keyword evidence="6" id="KW-1185">Reference proteome</keyword>
<dbReference type="InterPro" id="IPR016461">
    <property type="entry name" value="COMT-like"/>
</dbReference>
<dbReference type="AlphaFoldDB" id="A0A7K1KL32"/>
<evidence type="ECO:0000259" key="3">
    <source>
        <dbReference type="Pfam" id="PF08100"/>
    </source>
</evidence>
<dbReference type="RefSeq" id="WP_155932442.1">
    <property type="nucleotide sequence ID" value="NZ_WODC01000002.1"/>
</dbReference>
<keyword evidence="2 5" id="KW-0808">Transferase</keyword>
<dbReference type="InterPro" id="IPR036388">
    <property type="entry name" value="WH-like_DNA-bd_sf"/>
</dbReference>
<protein>
    <submittedName>
        <fullName evidence="5">Methyltransferase domain-containing protein</fullName>
    </submittedName>
</protein>
<dbReference type="Pfam" id="PF08100">
    <property type="entry name" value="Dimerisation"/>
    <property type="match status" value="1"/>
</dbReference>
<dbReference type="Pfam" id="PF13649">
    <property type="entry name" value="Methyltransf_25"/>
    <property type="match status" value="1"/>
</dbReference>
<dbReference type="PANTHER" id="PTHR43861">
    <property type="entry name" value="TRANS-ACONITATE 2-METHYLTRANSFERASE-RELATED"/>
    <property type="match status" value="1"/>
</dbReference>
<dbReference type="InterPro" id="IPR029063">
    <property type="entry name" value="SAM-dependent_MTases_sf"/>
</dbReference>
<gene>
    <name evidence="5" type="ORF">GKC30_03965</name>
</gene>
<evidence type="ECO:0000259" key="4">
    <source>
        <dbReference type="Pfam" id="PF13649"/>
    </source>
</evidence>
<evidence type="ECO:0000313" key="6">
    <source>
        <dbReference type="Proteomes" id="UP000461162"/>
    </source>
</evidence>
<evidence type="ECO:0000256" key="1">
    <source>
        <dbReference type="ARBA" id="ARBA00022603"/>
    </source>
</evidence>
<dbReference type="PROSITE" id="PS51683">
    <property type="entry name" value="SAM_OMT_II"/>
    <property type="match status" value="1"/>
</dbReference>
<dbReference type="GO" id="GO:0032259">
    <property type="term" value="P:methylation"/>
    <property type="evidence" value="ECO:0007669"/>
    <property type="project" value="UniProtKB-KW"/>
</dbReference>
<organism evidence="5 6">
    <name type="scientific">Pseudodesulfovibrio alkaliphilus</name>
    <dbReference type="NCBI Taxonomy" id="2661613"/>
    <lineage>
        <taxon>Bacteria</taxon>
        <taxon>Pseudomonadati</taxon>
        <taxon>Thermodesulfobacteriota</taxon>
        <taxon>Desulfovibrionia</taxon>
        <taxon>Desulfovibrionales</taxon>
        <taxon>Desulfovibrionaceae</taxon>
    </lineage>
</organism>
<dbReference type="Gene3D" id="1.10.10.10">
    <property type="entry name" value="Winged helix-like DNA-binding domain superfamily/Winged helix DNA-binding domain"/>
    <property type="match status" value="1"/>
</dbReference>
<proteinExistence type="predicted"/>
<evidence type="ECO:0000313" key="5">
    <source>
        <dbReference type="EMBL" id="MUM76788.1"/>
    </source>
</evidence>
<name>A0A7K1KL32_9BACT</name>
<evidence type="ECO:0000256" key="2">
    <source>
        <dbReference type="ARBA" id="ARBA00022679"/>
    </source>
</evidence>
<dbReference type="Proteomes" id="UP000461162">
    <property type="component" value="Unassembled WGS sequence"/>
</dbReference>
<reference evidence="5 6" key="1">
    <citation type="submission" date="2019-11" db="EMBL/GenBank/DDBJ databases">
        <title>Pseudodesulfovibrio alkaliphilus, sp. nov., an alkaliphilic sulfate-reducing bacteria from mud volcano of Taman peninsula, Russia.</title>
        <authorList>
            <person name="Frolova A."/>
            <person name="Merkel A.Y."/>
            <person name="Slobodkin A.I."/>
        </authorList>
    </citation>
    <scope>NUCLEOTIDE SEQUENCE [LARGE SCALE GENOMIC DNA]</scope>
    <source>
        <strain evidence="5 6">F-1</strain>
    </source>
</reference>
<dbReference type="PANTHER" id="PTHR43861:SF1">
    <property type="entry name" value="TRANS-ACONITATE 2-METHYLTRANSFERASE"/>
    <property type="match status" value="1"/>
</dbReference>
<dbReference type="InterPro" id="IPR012967">
    <property type="entry name" value="COMT_dimerisation"/>
</dbReference>
<feature type="domain" description="O-methyltransferase dimerisation" evidence="3">
    <location>
        <begin position="19"/>
        <end position="95"/>
    </location>
</feature>
<sequence>MMLPQQAPNQLTDPGIVFELMIGPIRMAVLDTALKMEMADILAQKQDLESISQALDVKSDTTNLAYFLDALVSMGFAAKQNGQYGNTPFAESYLRKQSPSYLGGLVQNLSRMQHRNLGRIPELIRQGPPEVNKRDQLHEEELWKQSVRHLASYQKAGMADRVAALVASLPEFPSMKRMLDLGCGPGIMCMTTVSRHSSLEGVLCDLPSVLEVAREEIAAAGLESRVSTIDGDYNDVDFGNGYDLIWASHTLYYARDLDALFARLYEALNPGGVFISFHEGLTNERTQPSGVVLSRLSLALEGQDVSFEQGEIASHLPGAGFSLVETRSLMLPMGSMELTIARKRG</sequence>
<keyword evidence="1 5" id="KW-0489">Methyltransferase</keyword>
<dbReference type="SUPFAM" id="SSF53335">
    <property type="entry name" value="S-adenosyl-L-methionine-dependent methyltransferases"/>
    <property type="match status" value="1"/>
</dbReference>
<dbReference type="InterPro" id="IPR041698">
    <property type="entry name" value="Methyltransf_25"/>
</dbReference>
<dbReference type="GO" id="GO:0046983">
    <property type="term" value="F:protein dimerization activity"/>
    <property type="evidence" value="ECO:0007669"/>
    <property type="project" value="InterPro"/>
</dbReference>